<dbReference type="InterPro" id="IPR001387">
    <property type="entry name" value="Cro/C1-type_HTH"/>
</dbReference>
<proteinExistence type="predicted"/>
<dbReference type="AlphaFoldDB" id="A0A0C6P006"/>
<evidence type="ECO:0000256" key="3">
    <source>
        <dbReference type="ARBA" id="ARBA00023163"/>
    </source>
</evidence>
<keyword evidence="3" id="KW-0804">Transcription</keyword>
<organism evidence="5 6">
    <name type="scientific">Bordetella bronchiseptica 253</name>
    <dbReference type="NCBI Taxonomy" id="568707"/>
    <lineage>
        <taxon>Bacteria</taxon>
        <taxon>Pseudomonadati</taxon>
        <taxon>Pseudomonadota</taxon>
        <taxon>Betaproteobacteria</taxon>
        <taxon>Burkholderiales</taxon>
        <taxon>Alcaligenaceae</taxon>
        <taxon>Bordetella</taxon>
    </lineage>
</organism>
<evidence type="ECO:0000256" key="1">
    <source>
        <dbReference type="ARBA" id="ARBA00023015"/>
    </source>
</evidence>
<sequence length="99" mass="10947">MKKDNTVFNDLQASLKQAVAIRQGKMPPSRVFKVETVDVKATREKTHMSQTEFAKAIHVSVRTLQNWEQGHRNPTGPAVALLKIVASAPDIAVRALRTA</sequence>
<name>A0A0C6P006_BORBO</name>
<dbReference type="GeneID" id="93204528"/>
<dbReference type="OrthoDB" id="9799384at2"/>
<dbReference type="PROSITE" id="PS50943">
    <property type="entry name" value="HTH_CROC1"/>
    <property type="match status" value="1"/>
</dbReference>
<dbReference type="NCBIfam" id="NF041265">
    <property type="entry name" value="NadS"/>
    <property type="match status" value="1"/>
</dbReference>
<dbReference type="PANTHER" id="PTHR36511:SF3">
    <property type="entry name" value="ANTITOXIN HIGA-2"/>
    <property type="match status" value="1"/>
</dbReference>
<dbReference type="PANTHER" id="PTHR36511">
    <property type="entry name" value="MERR FAMILY BACTERIAL REGULATORY PROTEIN"/>
    <property type="match status" value="1"/>
</dbReference>
<dbReference type="KEGG" id="bbh:BN112_0557"/>
<keyword evidence="2 5" id="KW-0238">DNA-binding</keyword>
<evidence type="ECO:0000313" key="6">
    <source>
        <dbReference type="Proteomes" id="UP000007564"/>
    </source>
</evidence>
<dbReference type="SUPFAM" id="SSF47413">
    <property type="entry name" value="lambda repressor-like DNA-binding domains"/>
    <property type="match status" value="1"/>
</dbReference>
<dbReference type="EMBL" id="HE965806">
    <property type="protein sequence ID" value="CCJ52475.1"/>
    <property type="molecule type" value="Genomic_DNA"/>
</dbReference>
<dbReference type="HOGENOM" id="CLU_144725_3_2_4"/>
<evidence type="ECO:0000256" key="2">
    <source>
        <dbReference type="ARBA" id="ARBA00023125"/>
    </source>
</evidence>
<dbReference type="GO" id="GO:0003677">
    <property type="term" value="F:DNA binding"/>
    <property type="evidence" value="ECO:0007669"/>
    <property type="project" value="UniProtKB-KW"/>
</dbReference>
<dbReference type="RefSeq" id="WP_003811547.1">
    <property type="nucleotide sequence ID" value="NC_019382.1"/>
</dbReference>
<feature type="domain" description="HTH cro/C1-type" evidence="4">
    <location>
        <begin position="39"/>
        <end position="96"/>
    </location>
</feature>
<dbReference type="InterPro" id="IPR047761">
    <property type="entry name" value="NadS-like"/>
</dbReference>
<dbReference type="Proteomes" id="UP000007564">
    <property type="component" value="Chromosome"/>
</dbReference>
<reference evidence="5 6" key="1">
    <citation type="journal article" date="2012" name="BMC Genomics">
        <title>Comparative genomics of the classical Bordetella subspecies: the evolution and exchange of virulence-associated diversity amongst closely related pathogens.</title>
        <authorList>
            <person name="Park J."/>
            <person name="Zhang Y."/>
            <person name="Buboltz A.M."/>
            <person name="Zhang X."/>
            <person name="Schuster S.C."/>
            <person name="Ahuja U."/>
            <person name="Liu M."/>
            <person name="Miller J.F."/>
            <person name="Sebaihia M."/>
            <person name="Bentley S.D."/>
            <person name="Parkhill J."/>
            <person name="Harvill E.T."/>
        </authorList>
    </citation>
    <scope>NUCLEOTIDE SEQUENCE [LARGE SCALE GENOMIC DNA]</scope>
    <source>
        <strain evidence="5 6">253</strain>
    </source>
</reference>
<dbReference type="CDD" id="cd00093">
    <property type="entry name" value="HTH_XRE"/>
    <property type="match status" value="1"/>
</dbReference>
<dbReference type="Pfam" id="PF01381">
    <property type="entry name" value="HTH_3"/>
    <property type="match status" value="1"/>
</dbReference>
<dbReference type="SMART" id="SM00530">
    <property type="entry name" value="HTH_XRE"/>
    <property type="match status" value="1"/>
</dbReference>
<keyword evidence="1" id="KW-0805">Transcription regulation</keyword>
<protein>
    <submittedName>
        <fullName evidence="5">Putative DNA-binding protein</fullName>
    </submittedName>
</protein>
<evidence type="ECO:0000313" key="5">
    <source>
        <dbReference type="EMBL" id="CCJ52475.1"/>
    </source>
</evidence>
<dbReference type="InterPro" id="IPR052359">
    <property type="entry name" value="HTH-type_reg/antitoxin"/>
</dbReference>
<dbReference type="Gene3D" id="1.10.260.40">
    <property type="entry name" value="lambda repressor-like DNA-binding domains"/>
    <property type="match status" value="1"/>
</dbReference>
<evidence type="ECO:0000259" key="4">
    <source>
        <dbReference type="PROSITE" id="PS50943"/>
    </source>
</evidence>
<gene>
    <name evidence="5" type="ORF">BN112_0557</name>
</gene>
<accession>A0A0C6P006</accession>
<dbReference type="InterPro" id="IPR010982">
    <property type="entry name" value="Lambda_DNA-bd_dom_sf"/>
</dbReference>